<comment type="pathway">
    <text evidence="3 18">Phospholipid metabolism; CDP-diacylglycerol biosynthesis; CDP-diacylglycerol from sn-glycerol 3-phosphate: step 3/3.</text>
</comment>
<evidence type="ECO:0000256" key="14">
    <source>
        <dbReference type="ARBA" id="ARBA00023098"/>
    </source>
</evidence>
<evidence type="ECO:0000256" key="9">
    <source>
        <dbReference type="ARBA" id="ARBA00022516"/>
    </source>
</evidence>
<dbReference type="Pfam" id="PF01148">
    <property type="entry name" value="CTP_transf_1"/>
    <property type="match status" value="1"/>
</dbReference>
<keyword evidence="14" id="KW-0443">Lipid metabolism</keyword>
<keyword evidence="17" id="KW-1208">Phospholipid metabolism</keyword>
<keyword evidence="11 18" id="KW-0812">Transmembrane</keyword>
<feature type="transmembrane region" description="Helical" evidence="19">
    <location>
        <begin position="12"/>
        <end position="30"/>
    </location>
</feature>
<evidence type="ECO:0000256" key="2">
    <source>
        <dbReference type="ARBA" id="ARBA00004651"/>
    </source>
</evidence>
<evidence type="ECO:0000256" key="16">
    <source>
        <dbReference type="ARBA" id="ARBA00023209"/>
    </source>
</evidence>
<reference evidence="21" key="1">
    <citation type="submission" date="2016-10" db="EMBL/GenBank/DDBJ databases">
        <authorList>
            <person name="Varghese N."/>
            <person name="Submissions S."/>
        </authorList>
    </citation>
    <scope>NUCLEOTIDE SEQUENCE [LARGE SCALE GENOMIC DNA]</scope>
    <source>
        <strain evidence="21">DSM 21857</strain>
    </source>
</reference>
<dbReference type="PROSITE" id="PS01315">
    <property type="entry name" value="CDS"/>
    <property type="match status" value="1"/>
</dbReference>
<comment type="subcellular location">
    <subcellularLocation>
        <location evidence="2">Cell membrane</location>
        <topology evidence="2">Multi-pass membrane protein</topology>
    </subcellularLocation>
</comment>
<evidence type="ECO:0000256" key="4">
    <source>
        <dbReference type="ARBA" id="ARBA00005189"/>
    </source>
</evidence>
<feature type="transmembrane region" description="Helical" evidence="19">
    <location>
        <begin position="36"/>
        <end position="54"/>
    </location>
</feature>
<evidence type="ECO:0000256" key="19">
    <source>
        <dbReference type="SAM" id="Phobius"/>
    </source>
</evidence>
<feature type="transmembrane region" description="Helical" evidence="19">
    <location>
        <begin position="254"/>
        <end position="272"/>
    </location>
</feature>
<evidence type="ECO:0000256" key="15">
    <source>
        <dbReference type="ARBA" id="ARBA00023136"/>
    </source>
</evidence>
<keyword evidence="13 19" id="KW-1133">Transmembrane helix</keyword>
<keyword evidence="12 18" id="KW-0548">Nucleotidyltransferase</keyword>
<dbReference type="EC" id="2.7.7.41" evidence="6 18"/>
<dbReference type="RefSeq" id="WP_091519518.1">
    <property type="nucleotide sequence ID" value="NZ_FORF01000005.1"/>
</dbReference>
<evidence type="ECO:0000313" key="21">
    <source>
        <dbReference type="Proteomes" id="UP000242763"/>
    </source>
</evidence>
<evidence type="ECO:0000256" key="11">
    <source>
        <dbReference type="ARBA" id="ARBA00022692"/>
    </source>
</evidence>
<dbReference type="OrthoDB" id="9799199at2"/>
<dbReference type="InterPro" id="IPR000374">
    <property type="entry name" value="PC_trans"/>
</dbReference>
<evidence type="ECO:0000256" key="18">
    <source>
        <dbReference type="RuleBase" id="RU003938"/>
    </source>
</evidence>
<feature type="transmembrane region" description="Helical" evidence="19">
    <location>
        <begin position="112"/>
        <end position="131"/>
    </location>
</feature>
<dbReference type="AlphaFoldDB" id="A0A1I3K6F1"/>
<proteinExistence type="inferred from homology"/>
<gene>
    <name evidence="20" type="ORF">SAMN03080618_01066</name>
</gene>
<comment type="pathway">
    <text evidence="4">Lipid metabolism.</text>
</comment>
<evidence type="ECO:0000256" key="17">
    <source>
        <dbReference type="ARBA" id="ARBA00023264"/>
    </source>
</evidence>
<feature type="transmembrane region" description="Helical" evidence="19">
    <location>
        <begin position="66"/>
        <end position="83"/>
    </location>
</feature>
<feature type="transmembrane region" description="Helical" evidence="19">
    <location>
        <begin position="205"/>
        <end position="225"/>
    </location>
</feature>
<protein>
    <recommendedName>
        <fullName evidence="7 18">Phosphatidate cytidylyltransferase</fullName>
        <ecNumber evidence="6 18">2.7.7.41</ecNumber>
    </recommendedName>
</protein>
<accession>A0A1I3K6F1</accession>
<evidence type="ECO:0000256" key="3">
    <source>
        <dbReference type="ARBA" id="ARBA00005119"/>
    </source>
</evidence>
<evidence type="ECO:0000256" key="1">
    <source>
        <dbReference type="ARBA" id="ARBA00001698"/>
    </source>
</evidence>
<evidence type="ECO:0000256" key="8">
    <source>
        <dbReference type="ARBA" id="ARBA00022475"/>
    </source>
</evidence>
<dbReference type="GO" id="GO:0004605">
    <property type="term" value="F:phosphatidate cytidylyltransferase activity"/>
    <property type="evidence" value="ECO:0007669"/>
    <property type="project" value="UniProtKB-EC"/>
</dbReference>
<keyword evidence="8" id="KW-1003">Cell membrane</keyword>
<evidence type="ECO:0000256" key="7">
    <source>
        <dbReference type="ARBA" id="ARBA00019373"/>
    </source>
</evidence>
<organism evidence="20 21">
    <name type="scientific">Aquamicrobium aerolatum DSM 21857</name>
    <dbReference type="NCBI Taxonomy" id="1121003"/>
    <lineage>
        <taxon>Bacteria</taxon>
        <taxon>Pseudomonadati</taxon>
        <taxon>Pseudomonadota</taxon>
        <taxon>Alphaproteobacteria</taxon>
        <taxon>Hyphomicrobiales</taxon>
        <taxon>Phyllobacteriaceae</taxon>
        <taxon>Aerobium</taxon>
    </lineage>
</organism>
<dbReference type="Proteomes" id="UP000242763">
    <property type="component" value="Unassembled WGS sequence"/>
</dbReference>
<feature type="transmembrane region" description="Helical" evidence="19">
    <location>
        <begin position="137"/>
        <end position="159"/>
    </location>
</feature>
<evidence type="ECO:0000256" key="5">
    <source>
        <dbReference type="ARBA" id="ARBA00010185"/>
    </source>
</evidence>
<evidence type="ECO:0000313" key="20">
    <source>
        <dbReference type="EMBL" id="SFI67898.1"/>
    </source>
</evidence>
<dbReference type="GO" id="GO:0005886">
    <property type="term" value="C:plasma membrane"/>
    <property type="evidence" value="ECO:0007669"/>
    <property type="project" value="UniProtKB-SubCell"/>
</dbReference>
<comment type="catalytic activity">
    <reaction evidence="1 18">
        <text>a 1,2-diacyl-sn-glycero-3-phosphate + CTP + H(+) = a CDP-1,2-diacyl-sn-glycerol + diphosphate</text>
        <dbReference type="Rhea" id="RHEA:16229"/>
        <dbReference type="ChEBI" id="CHEBI:15378"/>
        <dbReference type="ChEBI" id="CHEBI:33019"/>
        <dbReference type="ChEBI" id="CHEBI:37563"/>
        <dbReference type="ChEBI" id="CHEBI:58332"/>
        <dbReference type="ChEBI" id="CHEBI:58608"/>
        <dbReference type="EC" id="2.7.7.41"/>
    </reaction>
</comment>
<dbReference type="PANTHER" id="PTHR46382">
    <property type="entry name" value="PHOSPHATIDATE CYTIDYLYLTRANSFERASE"/>
    <property type="match status" value="1"/>
</dbReference>
<name>A0A1I3K6F1_9HYPH</name>
<evidence type="ECO:0000256" key="6">
    <source>
        <dbReference type="ARBA" id="ARBA00012487"/>
    </source>
</evidence>
<feature type="transmembrane region" description="Helical" evidence="19">
    <location>
        <begin position="180"/>
        <end position="199"/>
    </location>
</feature>
<keyword evidence="10 18" id="KW-0808">Transferase</keyword>
<dbReference type="PANTHER" id="PTHR46382:SF1">
    <property type="entry name" value="PHOSPHATIDATE CYTIDYLYLTRANSFERASE"/>
    <property type="match status" value="1"/>
</dbReference>
<keyword evidence="16" id="KW-0594">Phospholipid biosynthesis</keyword>
<comment type="similarity">
    <text evidence="5 18">Belongs to the CDS family.</text>
</comment>
<dbReference type="UniPathway" id="UPA00557">
    <property type="reaction ID" value="UER00614"/>
</dbReference>
<dbReference type="EMBL" id="FORF01000005">
    <property type="protein sequence ID" value="SFI67898.1"/>
    <property type="molecule type" value="Genomic_DNA"/>
</dbReference>
<evidence type="ECO:0000256" key="10">
    <source>
        <dbReference type="ARBA" id="ARBA00022679"/>
    </source>
</evidence>
<keyword evidence="9" id="KW-0444">Lipid biosynthesis</keyword>
<dbReference type="GO" id="GO:0016024">
    <property type="term" value="P:CDP-diacylglycerol biosynthetic process"/>
    <property type="evidence" value="ECO:0007669"/>
    <property type="project" value="UniProtKB-UniPathway"/>
</dbReference>
<evidence type="ECO:0000256" key="13">
    <source>
        <dbReference type="ARBA" id="ARBA00022989"/>
    </source>
</evidence>
<keyword evidence="15 19" id="KW-0472">Membrane</keyword>
<evidence type="ECO:0000256" key="12">
    <source>
        <dbReference type="ARBA" id="ARBA00022695"/>
    </source>
</evidence>
<keyword evidence="21" id="KW-1185">Reference proteome</keyword>
<dbReference type="STRING" id="1121003.SAMN03080618_01066"/>
<sequence>MSSSQKPSARSNLQLRVISGIVLIVGALTLTWAGGIWYRLLCVAIGAAVLYEWISMTLPNGSQPVHRVLLSVLLGAVLVLLLVGAPATVLLPVLAGSLVLGVIHAVVSKAGFWPVAGLAYSALVAVSLALLRGVDHAGLVVTLFLFAVVWCTDIFAYFVGRAIGGPKLAPSISPGKTWSGAVGGTISAVIAGILVAHFAGMTWELGALALLVVGLSVISQIGDLFESKLKRLCSVKDSSQMIPGHGGVMDRVDGLATAAMALYIIGICFATIENPAAAFF</sequence>